<accession>A0A832ZV21</accession>
<keyword evidence="1" id="KW-0812">Transmembrane</keyword>
<feature type="transmembrane region" description="Helical" evidence="1">
    <location>
        <begin position="36"/>
        <end position="55"/>
    </location>
</feature>
<evidence type="ECO:0008006" key="4">
    <source>
        <dbReference type="Google" id="ProtNLM"/>
    </source>
</evidence>
<feature type="transmembrane region" description="Helical" evidence="1">
    <location>
        <begin position="67"/>
        <end position="85"/>
    </location>
</feature>
<organism evidence="2 3">
    <name type="scientific">Caldiarchaeum subterraneum</name>
    <dbReference type="NCBI Taxonomy" id="311458"/>
    <lineage>
        <taxon>Archaea</taxon>
        <taxon>Nitrososphaerota</taxon>
        <taxon>Candidatus Caldarchaeales</taxon>
        <taxon>Candidatus Caldarchaeaceae</taxon>
        <taxon>Candidatus Caldarchaeum</taxon>
    </lineage>
</organism>
<evidence type="ECO:0000313" key="2">
    <source>
        <dbReference type="EMBL" id="HIQ29468.1"/>
    </source>
</evidence>
<proteinExistence type="predicted"/>
<evidence type="ECO:0000256" key="1">
    <source>
        <dbReference type="SAM" id="Phobius"/>
    </source>
</evidence>
<dbReference type="Proteomes" id="UP000608579">
    <property type="component" value="Unassembled WGS sequence"/>
</dbReference>
<keyword evidence="1" id="KW-1133">Transmembrane helix</keyword>
<comment type="caution">
    <text evidence="2">The sequence shown here is derived from an EMBL/GenBank/DDBJ whole genome shotgun (WGS) entry which is preliminary data.</text>
</comment>
<protein>
    <recommendedName>
        <fullName evidence="4">Cytochrome oxidase assembly protein</fullName>
    </recommendedName>
</protein>
<gene>
    <name evidence="2" type="ORF">EYH45_02765</name>
</gene>
<reference evidence="2" key="1">
    <citation type="journal article" date="2020" name="ISME J.">
        <title>Gammaproteobacteria mediating utilization of methyl-, sulfur- and petroleum organic compounds in deep ocean hydrothermal plumes.</title>
        <authorList>
            <person name="Zhou Z."/>
            <person name="Liu Y."/>
            <person name="Pan J."/>
            <person name="Cron B.R."/>
            <person name="Toner B.M."/>
            <person name="Anantharaman K."/>
            <person name="Breier J.A."/>
            <person name="Dick G.J."/>
            <person name="Li M."/>
        </authorList>
    </citation>
    <scope>NUCLEOTIDE SEQUENCE</scope>
    <source>
        <strain evidence="2">SZUA-1515</strain>
    </source>
</reference>
<dbReference type="EMBL" id="DQVM01000049">
    <property type="protein sequence ID" value="HIQ29468.1"/>
    <property type="molecule type" value="Genomic_DNA"/>
</dbReference>
<sequence>MIHRVMVLVLLLLVVQFAQGLAIEFGPLEAGDEILMAHIGLGVLILLILLGVTYSSRREKHPAASDITFTFSIYLVQGVLGLASRMGGETGGLLATIHLYLSVFVLMAAAASLVLVFSERK</sequence>
<evidence type="ECO:0000313" key="3">
    <source>
        <dbReference type="Proteomes" id="UP000608579"/>
    </source>
</evidence>
<keyword evidence="1" id="KW-0472">Membrane</keyword>
<dbReference type="AlphaFoldDB" id="A0A832ZV21"/>
<name>A0A832ZV21_CALS0</name>
<feature type="transmembrane region" description="Helical" evidence="1">
    <location>
        <begin position="97"/>
        <end position="117"/>
    </location>
</feature>